<protein>
    <recommendedName>
        <fullName evidence="4">DNA-directed DNA polymerase</fullName>
    </recommendedName>
</protein>
<name>L1J7V1_GUITC</name>
<dbReference type="OMA" id="CETINDC"/>
<dbReference type="SUPFAM" id="SSF56672">
    <property type="entry name" value="DNA/RNA polymerases"/>
    <property type="match status" value="1"/>
</dbReference>
<dbReference type="EnsemblProtists" id="EKX44397">
    <property type="protein sequence ID" value="EKX44397"/>
    <property type="gene ID" value="GUITHDRAFT_175435"/>
</dbReference>
<dbReference type="InterPro" id="IPR043502">
    <property type="entry name" value="DNA/RNA_pol_sf"/>
</dbReference>
<dbReference type="Proteomes" id="UP000011087">
    <property type="component" value="Unassembled WGS sequence"/>
</dbReference>
<dbReference type="KEGG" id="gtt:GUITHDRAFT_175435"/>
<dbReference type="STRING" id="905079.L1J7V1"/>
<organism evidence="1">
    <name type="scientific">Guillardia theta (strain CCMP2712)</name>
    <name type="common">Cryptophyte</name>
    <dbReference type="NCBI Taxonomy" id="905079"/>
    <lineage>
        <taxon>Eukaryota</taxon>
        <taxon>Cryptophyceae</taxon>
        <taxon>Pyrenomonadales</taxon>
        <taxon>Geminigeraceae</taxon>
        <taxon>Guillardia</taxon>
    </lineage>
</organism>
<reference evidence="2" key="3">
    <citation type="submission" date="2015-06" db="UniProtKB">
        <authorList>
            <consortium name="EnsemblProtists"/>
        </authorList>
    </citation>
    <scope>IDENTIFICATION</scope>
</reference>
<dbReference type="PaxDb" id="55529-EKX44397"/>
<reference evidence="3" key="2">
    <citation type="submission" date="2012-11" db="EMBL/GenBank/DDBJ databases">
        <authorList>
            <person name="Kuo A."/>
            <person name="Curtis B.A."/>
            <person name="Tanifuji G."/>
            <person name="Burki F."/>
            <person name="Gruber A."/>
            <person name="Irimia M."/>
            <person name="Maruyama S."/>
            <person name="Arias M.C."/>
            <person name="Ball S.G."/>
            <person name="Gile G.H."/>
            <person name="Hirakawa Y."/>
            <person name="Hopkins J.F."/>
            <person name="Rensing S.A."/>
            <person name="Schmutz J."/>
            <person name="Symeonidi A."/>
            <person name="Elias M."/>
            <person name="Eveleigh R.J."/>
            <person name="Herman E.K."/>
            <person name="Klute M.J."/>
            <person name="Nakayama T."/>
            <person name="Obornik M."/>
            <person name="Reyes-Prieto A."/>
            <person name="Armbrust E.V."/>
            <person name="Aves S.J."/>
            <person name="Beiko R.G."/>
            <person name="Coutinho P."/>
            <person name="Dacks J.B."/>
            <person name="Durnford D.G."/>
            <person name="Fast N.M."/>
            <person name="Green B.R."/>
            <person name="Grisdale C."/>
            <person name="Hempe F."/>
            <person name="Henrissat B."/>
            <person name="Hoppner M.P."/>
            <person name="Ishida K.-I."/>
            <person name="Kim E."/>
            <person name="Koreny L."/>
            <person name="Kroth P.G."/>
            <person name="Liu Y."/>
            <person name="Malik S.-B."/>
            <person name="Maier U.G."/>
            <person name="McRose D."/>
            <person name="Mock T."/>
            <person name="Neilson J.A."/>
            <person name="Onodera N.T."/>
            <person name="Poole A.M."/>
            <person name="Pritham E.J."/>
            <person name="Richards T.A."/>
            <person name="Rocap G."/>
            <person name="Roy S.W."/>
            <person name="Sarai C."/>
            <person name="Schaack S."/>
            <person name="Shirato S."/>
            <person name="Slamovits C.H."/>
            <person name="Spencer D.F."/>
            <person name="Suzuki S."/>
            <person name="Worden A.Z."/>
            <person name="Zauner S."/>
            <person name="Barry K."/>
            <person name="Bell C."/>
            <person name="Bharti A.K."/>
            <person name="Crow J.A."/>
            <person name="Grimwood J."/>
            <person name="Kramer R."/>
            <person name="Lindquist E."/>
            <person name="Lucas S."/>
            <person name="Salamov A."/>
            <person name="McFadden G.I."/>
            <person name="Lane C.E."/>
            <person name="Keeling P.J."/>
            <person name="Gray M.W."/>
            <person name="Grigoriev I.V."/>
            <person name="Archibald J.M."/>
        </authorList>
    </citation>
    <scope>NUCLEOTIDE SEQUENCE</scope>
    <source>
        <strain evidence="3">CCMP2712</strain>
    </source>
</reference>
<dbReference type="AlphaFoldDB" id="L1J7V1"/>
<proteinExistence type="predicted"/>
<gene>
    <name evidence="1" type="ORF">GUITHDRAFT_175435</name>
</gene>
<evidence type="ECO:0008006" key="4">
    <source>
        <dbReference type="Google" id="ProtNLM"/>
    </source>
</evidence>
<dbReference type="PANTHER" id="PTHR31511">
    <property type="entry name" value="PROTEIN CBG23764"/>
    <property type="match status" value="1"/>
</dbReference>
<keyword evidence="3" id="KW-1185">Reference proteome</keyword>
<evidence type="ECO:0000313" key="3">
    <source>
        <dbReference type="Proteomes" id="UP000011087"/>
    </source>
</evidence>
<reference evidence="1 3" key="1">
    <citation type="journal article" date="2012" name="Nature">
        <title>Algal genomes reveal evolutionary mosaicism and the fate of nucleomorphs.</title>
        <authorList>
            <consortium name="DOE Joint Genome Institute"/>
            <person name="Curtis B.A."/>
            <person name="Tanifuji G."/>
            <person name="Burki F."/>
            <person name="Gruber A."/>
            <person name="Irimia M."/>
            <person name="Maruyama S."/>
            <person name="Arias M.C."/>
            <person name="Ball S.G."/>
            <person name="Gile G.H."/>
            <person name="Hirakawa Y."/>
            <person name="Hopkins J.F."/>
            <person name="Kuo A."/>
            <person name="Rensing S.A."/>
            <person name="Schmutz J."/>
            <person name="Symeonidi A."/>
            <person name="Elias M."/>
            <person name="Eveleigh R.J."/>
            <person name="Herman E.K."/>
            <person name="Klute M.J."/>
            <person name="Nakayama T."/>
            <person name="Obornik M."/>
            <person name="Reyes-Prieto A."/>
            <person name="Armbrust E.V."/>
            <person name="Aves S.J."/>
            <person name="Beiko R.G."/>
            <person name="Coutinho P."/>
            <person name="Dacks J.B."/>
            <person name="Durnford D.G."/>
            <person name="Fast N.M."/>
            <person name="Green B.R."/>
            <person name="Grisdale C.J."/>
            <person name="Hempel F."/>
            <person name="Henrissat B."/>
            <person name="Hoppner M.P."/>
            <person name="Ishida K."/>
            <person name="Kim E."/>
            <person name="Koreny L."/>
            <person name="Kroth P.G."/>
            <person name="Liu Y."/>
            <person name="Malik S.B."/>
            <person name="Maier U.G."/>
            <person name="McRose D."/>
            <person name="Mock T."/>
            <person name="Neilson J.A."/>
            <person name="Onodera N.T."/>
            <person name="Poole A.M."/>
            <person name="Pritham E.J."/>
            <person name="Richards T.A."/>
            <person name="Rocap G."/>
            <person name="Roy S.W."/>
            <person name="Sarai C."/>
            <person name="Schaack S."/>
            <person name="Shirato S."/>
            <person name="Slamovits C.H."/>
            <person name="Spencer D.F."/>
            <person name="Suzuki S."/>
            <person name="Worden A.Z."/>
            <person name="Zauner S."/>
            <person name="Barry K."/>
            <person name="Bell C."/>
            <person name="Bharti A.K."/>
            <person name="Crow J.A."/>
            <person name="Grimwood J."/>
            <person name="Kramer R."/>
            <person name="Lindquist E."/>
            <person name="Lucas S."/>
            <person name="Salamov A."/>
            <person name="McFadden G.I."/>
            <person name="Lane C.E."/>
            <person name="Keeling P.J."/>
            <person name="Gray M.W."/>
            <person name="Grigoriev I.V."/>
            <person name="Archibald J.M."/>
        </authorList>
    </citation>
    <scope>NUCLEOTIDE SEQUENCE</scope>
    <source>
        <strain evidence="1 3">CCMP2712</strain>
    </source>
</reference>
<evidence type="ECO:0000313" key="2">
    <source>
        <dbReference type="EnsemblProtists" id="EKX44397"/>
    </source>
</evidence>
<accession>L1J7V1</accession>
<dbReference type="eggNOG" id="ENOG502QT5H">
    <property type="taxonomic scope" value="Eukaryota"/>
</dbReference>
<evidence type="ECO:0000313" key="1">
    <source>
        <dbReference type="EMBL" id="EKX44397.1"/>
    </source>
</evidence>
<dbReference type="PANTHER" id="PTHR31511:SF12">
    <property type="entry name" value="RHO TERMINATION FACTOR N-TERMINAL DOMAIN-CONTAINING PROTEIN"/>
    <property type="match status" value="1"/>
</dbReference>
<dbReference type="OrthoDB" id="6131469at2759"/>
<dbReference type="HOGENOM" id="CLU_002028_2_1_1"/>
<dbReference type="GeneID" id="17301045"/>
<sequence>MLITNQTDVKELLNTLKNQLLIRDLTYKYTVGIRYIEIYFANSQVTSGGTFKELPDWVKNKRAIINIQNKDDKCFLYSVLADLYPTSKEIKNPNRVSNYDKYLDKLDYQGFELPMKVKDICKFETKNNLAINVYTITNKKIVTSHVSNKDHSLKRINLMLHDGHYSYIKSINALLGHDATDNRSLFCDICCTCNFKSKQALENHKKFCITNNYQRLEMPKQKEENEKIYISFNKHVALNKLPIRIYGDFEAIQDYNDTKISKNGNTSYYSKHKAASFKILIVSDIPLIGFDHKKVNDKYIYDYLYRGEKPAYEFASLLMRIKDALNNSINSALEEHEDYKTICMNSEQKQEYNKTRNCPCCKCVFDHTNYKCRHHNHFTGDYIMPLCRNCNLKANLKRNNIDIPVIFHNSNYDKNLFLTEFGKFYNVKEISVIPDNTEKFKYFKVGQYSFIDSFRFMSSGLEKLINNIPKDKRTYLRSLCETEEQFKYLNGKGIFPYEWFDSIEKFDYPITELKKESFKSEIKRSSGCSEEEYDELLETVEALNIKTFGEYHDIYLHKDVNGLADVFESFIELSIKTYKLDPCFFVGTPSYGWSAMLLLTNVKLENLTDIEMYEFYEAGIRGGQSIIMSKKFKANNKYLEDYNPNKPSSYLYYGDANNLYGWAMSLPLPIGGFTWLKNPELFDIESLREDEGATLEVDLRYPEELHDYHNDYPLAPEKIKLGNCEKLCGTLHNKKNYVIDYRNLKLYLSLGLELTKIHRVITYKQQAWLKPWIDKNTDLRKLSKNDFEKDYYKLMNNAVFGKTMENVRNRVKVKLPTTLEKAQKYSNKPNCTKWEIIHNEMVLVSLKEESVKLDKPIYAGFSILDLSKYLMYDFYYNIMKPKYKENLKLLATDTDSFFFAVYTEDLYNDIWEMREHFDMSEYSKENPLHDETNKKVIGKFKDELGDKIMSEFIGVRPKCYSYKKYSMKDGYENVKKLKGVPSAIVKTDIKHDDYDKCVSENKPLTCKVHGIRSSKLQNYTIKQSKTALSNTDDKRYWDVSLGFSSLALGHYRINN</sequence>
<dbReference type="RefSeq" id="XP_005831377.1">
    <property type="nucleotide sequence ID" value="XM_005831320.1"/>
</dbReference>
<dbReference type="EMBL" id="JH993005">
    <property type="protein sequence ID" value="EKX44397.1"/>
    <property type="molecule type" value="Genomic_DNA"/>
</dbReference>